<sequence length="118" mass="13971">MNVNQKYATNLGLLIPAYNHYVHFLQTNHYNQEKNQTRKFRMDEECKVIAKAREQGLPKQYQKVISNINCHSDDEYNSKKNTYIIKTLKFWSPNATKFFRRLDAAILTSNELDGKRVQ</sequence>
<protein>
    <submittedName>
        <fullName evidence="1">Uncharacterized protein</fullName>
    </submittedName>
</protein>
<keyword evidence="2" id="KW-1185">Reference proteome</keyword>
<dbReference type="Proteomes" id="UP000324748">
    <property type="component" value="Unassembled WGS sequence"/>
</dbReference>
<dbReference type="AlphaFoldDB" id="A0A5B0P9D7"/>
<organism evidence="1 2">
    <name type="scientific">Puccinia graminis f. sp. tritici</name>
    <dbReference type="NCBI Taxonomy" id="56615"/>
    <lineage>
        <taxon>Eukaryota</taxon>
        <taxon>Fungi</taxon>
        <taxon>Dikarya</taxon>
        <taxon>Basidiomycota</taxon>
        <taxon>Pucciniomycotina</taxon>
        <taxon>Pucciniomycetes</taxon>
        <taxon>Pucciniales</taxon>
        <taxon>Pucciniaceae</taxon>
        <taxon>Puccinia</taxon>
    </lineage>
</organism>
<name>A0A5B0P9D7_PUCGR</name>
<reference evidence="1 2" key="1">
    <citation type="submission" date="2019-05" db="EMBL/GenBank/DDBJ databases">
        <title>Emergence of the Ug99 lineage of the wheat stem rust pathogen through somatic hybridization.</title>
        <authorList>
            <person name="Li F."/>
            <person name="Upadhyaya N.M."/>
            <person name="Sperschneider J."/>
            <person name="Matny O."/>
            <person name="Nguyen-Phuc H."/>
            <person name="Mago R."/>
            <person name="Raley C."/>
            <person name="Miller M.E."/>
            <person name="Silverstein K.A.T."/>
            <person name="Henningsen E."/>
            <person name="Hirsch C.D."/>
            <person name="Visser B."/>
            <person name="Pretorius Z.A."/>
            <person name="Steffenson B.J."/>
            <person name="Schwessinger B."/>
            <person name="Dodds P.N."/>
            <person name="Figueroa M."/>
        </authorList>
    </citation>
    <scope>NUCLEOTIDE SEQUENCE [LARGE SCALE GENOMIC DNA]</scope>
    <source>
        <strain evidence="1">21-0</strain>
    </source>
</reference>
<evidence type="ECO:0000313" key="2">
    <source>
        <dbReference type="Proteomes" id="UP000324748"/>
    </source>
</evidence>
<gene>
    <name evidence="1" type="ORF">PGT21_016948</name>
</gene>
<dbReference type="OrthoDB" id="2507113at2759"/>
<proteinExistence type="predicted"/>
<evidence type="ECO:0000313" key="1">
    <source>
        <dbReference type="EMBL" id="KAA1097683.1"/>
    </source>
</evidence>
<dbReference type="EMBL" id="VSWC01000066">
    <property type="protein sequence ID" value="KAA1097683.1"/>
    <property type="molecule type" value="Genomic_DNA"/>
</dbReference>
<accession>A0A5B0P9D7</accession>
<comment type="caution">
    <text evidence="1">The sequence shown here is derived from an EMBL/GenBank/DDBJ whole genome shotgun (WGS) entry which is preliminary data.</text>
</comment>